<comment type="caution">
    <text evidence="8">The sequence shown here is derived from an EMBL/GenBank/DDBJ whole genome shotgun (WGS) entry which is preliminary data.</text>
</comment>
<protein>
    <submittedName>
        <fullName evidence="8">RND transporter</fullName>
    </submittedName>
</protein>
<evidence type="ECO:0000259" key="6">
    <source>
        <dbReference type="Pfam" id="PF25944"/>
    </source>
</evidence>
<dbReference type="InterPro" id="IPR058625">
    <property type="entry name" value="MdtA-like_BSH"/>
</dbReference>
<name>A0A8J3M968_9RHOB</name>
<feature type="domain" description="Multidrug resistance protein MdtA-like beta-barrel" evidence="6">
    <location>
        <begin position="205"/>
        <end position="293"/>
    </location>
</feature>
<gene>
    <name evidence="8" type="primary">acrA</name>
    <name evidence="8" type="ORF">GCM10017056_39500</name>
</gene>
<dbReference type="Pfam" id="PF25944">
    <property type="entry name" value="Beta-barrel_RND"/>
    <property type="match status" value="1"/>
</dbReference>
<keyword evidence="3" id="KW-0732">Signal</keyword>
<evidence type="ECO:0000259" key="5">
    <source>
        <dbReference type="Pfam" id="PF25917"/>
    </source>
</evidence>
<feature type="domain" description="Multidrug resistance protein MdtA-like C-terminal permuted SH3" evidence="7">
    <location>
        <begin position="296"/>
        <end position="358"/>
    </location>
</feature>
<evidence type="ECO:0000259" key="4">
    <source>
        <dbReference type="Pfam" id="PF25876"/>
    </source>
</evidence>
<dbReference type="GO" id="GO:0046677">
    <property type="term" value="P:response to antibiotic"/>
    <property type="evidence" value="ECO:0007669"/>
    <property type="project" value="TreeGrafter"/>
</dbReference>
<dbReference type="NCBIfam" id="TIGR01730">
    <property type="entry name" value="RND_mfp"/>
    <property type="match status" value="1"/>
</dbReference>
<dbReference type="Gene3D" id="2.40.420.20">
    <property type="match status" value="1"/>
</dbReference>
<dbReference type="Gene3D" id="2.40.30.170">
    <property type="match status" value="1"/>
</dbReference>
<organism evidence="8 9">
    <name type="scientific">Seohaeicola zhoushanensis</name>
    <dbReference type="NCBI Taxonomy" id="1569283"/>
    <lineage>
        <taxon>Bacteria</taxon>
        <taxon>Pseudomonadati</taxon>
        <taxon>Pseudomonadota</taxon>
        <taxon>Alphaproteobacteria</taxon>
        <taxon>Rhodobacterales</taxon>
        <taxon>Roseobacteraceae</taxon>
        <taxon>Seohaeicola</taxon>
    </lineage>
</organism>
<dbReference type="RefSeq" id="WP_189681842.1">
    <property type="nucleotide sequence ID" value="NZ_BNCJ01000015.1"/>
</dbReference>
<comment type="subcellular location">
    <subcellularLocation>
        <location evidence="1">Cell envelope</location>
    </subcellularLocation>
</comment>
<dbReference type="InterPro" id="IPR058624">
    <property type="entry name" value="MdtA-like_HH"/>
</dbReference>
<evidence type="ECO:0000259" key="7">
    <source>
        <dbReference type="Pfam" id="PF25967"/>
    </source>
</evidence>
<evidence type="ECO:0000313" key="9">
    <source>
        <dbReference type="Proteomes" id="UP000626220"/>
    </source>
</evidence>
<dbReference type="Gene3D" id="1.10.287.470">
    <property type="entry name" value="Helix hairpin bin"/>
    <property type="match status" value="1"/>
</dbReference>
<evidence type="ECO:0000256" key="2">
    <source>
        <dbReference type="ARBA" id="ARBA00009477"/>
    </source>
</evidence>
<dbReference type="InterPro" id="IPR058627">
    <property type="entry name" value="MdtA-like_C"/>
</dbReference>
<evidence type="ECO:0000256" key="1">
    <source>
        <dbReference type="ARBA" id="ARBA00004196"/>
    </source>
</evidence>
<dbReference type="Proteomes" id="UP000626220">
    <property type="component" value="Unassembled WGS sequence"/>
</dbReference>
<dbReference type="Gene3D" id="2.40.50.100">
    <property type="match status" value="1"/>
</dbReference>
<feature type="domain" description="Multidrug resistance protein MdtA-like alpha-helical hairpin" evidence="4">
    <location>
        <begin position="100"/>
        <end position="166"/>
    </location>
</feature>
<dbReference type="GO" id="GO:0005886">
    <property type="term" value="C:plasma membrane"/>
    <property type="evidence" value="ECO:0007669"/>
    <property type="project" value="TreeGrafter"/>
</dbReference>
<dbReference type="SUPFAM" id="SSF111369">
    <property type="entry name" value="HlyD-like secretion proteins"/>
    <property type="match status" value="1"/>
</dbReference>
<dbReference type="GO" id="GO:0022857">
    <property type="term" value="F:transmembrane transporter activity"/>
    <property type="evidence" value="ECO:0007669"/>
    <property type="project" value="InterPro"/>
</dbReference>
<keyword evidence="9" id="KW-1185">Reference proteome</keyword>
<comment type="similarity">
    <text evidence="2">Belongs to the membrane fusion protein (MFP) (TC 8.A.1) family.</text>
</comment>
<reference evidence="8" key="1">
    <citation type="journal article" date="2014" name="Int. J. Syst. Evol. Microbiol.">
        <title>Complete genome sequence of Corynebacterium casei LMG S-19264T (=DSM 44701T), isolated from a smear-ripened cheese.</title>
        <authorList>
            <consortium name="US DOE Joint Genome Institute (JGI-PGF)"/>
            <person name="Walter F."/>
            <person name="Albersmeier A."/>
            <person name="Kalinowski J."/>
            <person name="Ruckert C."/>
        </authorList>
    </citation>
    <scope>NUCLEOTIDE SEQUENCE</scope>
    <source>
        <strain evidence="8">KCTC 42650</strain>
    </source>
</reference>
<dbReference type="AlphaFoldDB" id="A0A8J3M968"/>
<accession>A0A8J3M968</accession>
<dbReference type="EMBL" id="BNCJ01000015">
    <property type="protein sequence ID" value="GHF64333.1"/>
    <property type="molecule type" value="Genomic_DNA"/>
</dbReference>
<dbReference type="Pfam" id="PF25876">
    <property type="entry name" value="HH_MFP_RND"/>
    <property type="match status" value="1"/>
</dbReference>
<evidence type="ECO:0000313" key="8">
    <source>
        <dbReference type="EMBL" id="GHF64333.1"/>
    </source>
</evidence>
<dbReference type="PANTHER" id="PTHR30158">
    <property type="entry name" value="ACRA/E-RELATED COMPONENT OF DRUG EFFLUX TRANSPORTER"/>
    <property type="match status" value="1"/>
</dbReference>
<feature type="signal peptide" evidence="3">
    <location>
        <begin position="1"/>
        <end position="25"/>
    </location>
</feature>
<evidence type="ECO:0000256" key="3">
    <source>
        <dbReference type="SAM" id="SignalP"/>
    </source>
</evidence>
<dbReference type="InterPro" id="IPR006143">
    <property type="entry name" value="RND_pump_MFP"/>
</dbReference>
<dbReference type="InterPro" id="IPR058626">
    <property type="entry name" value="MdtA-like_b-barrel"/>
</dbReference>
<sequence length="385" mass="39930">MTGKATLRPLSLLLALVLGLSAAQAQQTPGMAVTAGVIELKREDVPVTVTLSGQAAASQSAAIRPLVNGVVTEVAYRPGRPVTAGTLLFQIDPKSYEAALAAARATLQRTQAALPAAKAALDRAERLVGSSVTQEALDSARVTHAQALASIAEAEAAVRTAEINLERARITSPIDGIPSVAAVSVGDLVTSGQTAALATVTRLDPIYVDLSEASARMLQLRARIENGEMKTGDRVQIRLTLENGQDFYGEGKLDSIASTVSTTTGTRNVRFEFANPDRLILPGMFVRAAVTLGTSQAILVPQLAARMQADGKIRVFLLGPDGKAVQADVTPIGSTDRAWIVAAGLDDGARLIVDNLDRVGNGTGITPVPATITDTGVVTDAKGGN</sequence>
<dbReference type="GO" id="GO:0030313">
    <property type="term" value="C:cell envelope"/>
    <property type="evidence" value="ECO:0007669"/>
    <property type="project" value="UniProtKB-SubCell"/>
</dbReference>
<feature type="chain" id="PRO_5035246328" evidence="3">
    <location>
        <begin position="26"/>
        <end position="385"/>
    </location>
</feature>
<dbReference type="Pfam" id="PF25917">
    <property type="entry name" value="BSH_RND"/>
    <property type="match status" value="1"/>
</dbReference>
<dbReference type="Pfam" id="PF25967">
    <property type="entry name" value="RND-MFP_C"/>
    <property type="match status" value="1"/>
</dbReference>
<feature type="domain" description="Multidrug resistance protein MdtA-like barrel-sandwich hybrid" evidence="5">
    <location>
        <begin position="61"/>
        <end position="201"/>
    </location>
</feature>
<proteinExistence type="inferred from homology"/>
<reference evidence="8" key="2">
    <citation type="submission" date="2020-09" db="EMBL/GenBank/DDBJ databases">
        <authorList>
            <person name="Sun Q."/>
            <person name="Kim S."/>
        </authorList>
    </citation>
    <scope>NUCLEOTIDE SEQUENCE</scope>
    <source>
        <strain evidence="8">KCTC 42650</strain>
    </source>
</reference>